<protein>
    <submittedName>
        <fullName evidence="1">Phage_TAC_7 domain containing protein</fullName>
    </submittedName>
</protein>
<dbReference type="OrthoDB" id="8549651at2"/>
<evidence type="ECO:0000313" key="1">
    <source>
        <dbReference type="EMBL" id="ASJ24394.1"/>
    </source>
</evidence>
<dbReference type="InterPro" id="IPR019289">
    <property type="entry name" value="Phage_tail_E/E"/>
</dbReference>
<organism evidence="1 2">
    <name type="scientific">Laribacter hongkongensis</name>
    <dbReference type="NCBI Taxonomy" id="168471"/>
    <lineage>
        <taxon>Bacteria</taxon>
        <taxon>Pseudomonadati</taxon>
        <taxon>Pseudomonadota</taxon>
        <taxon>Betaproteobacteria</taxon>
        <taxon>Neisseriales</taxon>
        <taxon>Aquaspirillaceae</taxon>
        <taxon>Laribacter</taxon>
    </lineage>
</organism>
<dbReference type="AlphaFoldDB" id="A0A248LIV2"/>
<evidence type="ECO:0000313" key="2">
    <source>
        <dbReference type="Proteomes" id="UP000197424"/>
    </source>
</evidence>
<dbReference type="Proteomes" id="UP000197424">
    <property type="component" value="Chromosome"/>
</dbReference>
<sequence length="98" mass="10813">MNEIVITLKKPVQLNGITVNQLRMREPTLGDQLDVNQLAKNNEEREIMMLSRLCDCAHTDLRALTLRDYAALQDAFFRLAADEPAGKNLVDSGAAAGS</sequence>
<dbReference type="Pfam" id="PF10109">
    <property type="entry name" value="Phage_TAC_7"/>
    <property type="match status" value="1"/>
</dbReference>
<dbReference type="RefSeq" id="WP_088860718.1">
    <property type="nucleotide sequence ID" value="NZ_CP022115.1"/>
</dbReference>
<name>A0A248LIV2_9NEIS</name>
<reference evidence="2" key="1">
    <citation type="submission" date="2017-06" db="EMBL/GenBank/DDBJ databases">
        <title>Whole genome sequence of Laribacter hongkongensis LHGZ1.</title>
        <authorList>
            <person name="Chen D."/>
            <person name="Wu H."/>
            <person name="Chen J."/>
        </authorList>
    </citation>
    <scope>NUCLEOTIDE SEQUENCE [LARGE SCALE GENOMIC DNA]</scope>
    <source>
        <strain evidence="2">LHGZ1</strain>
    </source>
</reference>
<dbReference type="EMBL" id="CP022115">
    <property type="protein sequence ID" value="ASJ24394.1"/>
    <property type="molecule type" value="Genomic_DNA"/>
</dbReference>
<proteinExistence type="predicted"/>
<accession>A0A248LIV2</accession>
<gene>
    <name evidence="1" type="ORF">LHGZ1_1563</name>
</gene>